<dbReference type="OMA" id="EIDPIYH"/>
<accession>A0A183XD96</accession>
<dbReference type="Pfam" id="PF06428">
    <property type="entry name" value="Sec2p"/>
    <property type="match status" value="1"/>
</dbReference>
<dbReference type="EMBL" id="UYWW01012198">
    <property type="protein sequence ID" value="VDM19563.1"/>
    <property type="molecule type" value="Genomic_DNA"/>
</dbReference>
<dbReference type="STRING" id="6293.A0A183XD96"/>
<organism evidence="8">
    <name type="scientific">Wuchereria bancrofti</name>
    <dbReference type="NCBI Taxonomy" id="6293"/>
    <lineage>
        <taxon>Eukaryota</taxon>
        <taxon>Metazoa</taxon>
        <taxon>Ecdysozoa</taxon>
        <taxon>Nematoda</taxon>
        <taxon>Chromadorea</taxon>
        <taxon>Rhabditida</taxon>
        <taxon>Spirurina</taxon>
        <taxon>Spiruromorpha</taxon>
        <taxon>Filarioidea</taxon>
        <taxon>Onchocercidae</taxon>
        <taxon>Wuchereria</taxon>
    </lineage>
</organism>
<dbReference type="PANTHER" id="PTHR14430:SF0">
    <property type="entry name" value="SEC2P DOMAIN-CONTAINING PROTEIN"/>
    <property type="match status" value="1"/>
</dbReference>
<evidence type="ECO:0000256" key="3">
    <source>
        <dbReference type="SAM" id="Coils"/>
    </source>
</evidence>
<dbReference type="GO" id="GO:0006887">
    <property type="term" value="P:exocytosis"/>
    <property type="evidence" value="ECO:0007669"/>
    <property type="project" value="TreeGrafter"/>
</dbReference>
<dbReference type="Proteomes" id="UP000270924">
    <property type="component" value="Unassembled WGS sequence"/>
</dbReference>
<dbReference type="Pfam" id="PF25555">
    <property type="entry name" value="RAB3A-like_C"/>
    <property type="match status" value="1"/>
</dbReference>
<evidence type="ECO:0000256" key="2">
    <source>
        <dbReference type="ARBA" id="ARBA00025794"/>
    </source>
</evidence>
<feature type="domain" description="GDP/GTP exchange factor Sec2 N-terminal" evidence="5">
    <location>
        <begin position="46"/>
        <end position="112"/>
    </location>
</feature>
<dbReference type="SUPFAM" id="SSF144284">
    <property type="entry name" value="Sec2 N-terminal region"/>
    <property type="match status" value="1"/>
</dbReference>
<sequence>MQPSGGIDALTSCAHLVPSESTATSSGESTSSSINDGLAGNYEQGVDRIVRLEKELNAARHSIAEKEAKCTQLSELQNHVDSEVQELTEKLFQEAYRMVEDAESRRAKAEKLLAESRLKVDVLMAEVEALKVIVKSPVSSYSSQVTQISQRTGLASRFLGSTRRKERHSSANSYKSYTLPSFGWNSTPTGQNEKHESVSEIDPIYHRELTQWRERGASGDDSSPFLSRIIIEDVCPCLNFIREIWMGLWVCNRSVNSQLTEQVLNAIKANTLELEAVSEAKPGVRTCALSMVPRFCSYKMRVNSNSEWCHISLLARNRIAAVCDFFTYIRYVNQGIVKCGVHDSYWDIITLRKNMTLARFGLSFIPKIGGSQAETL</sequence>
<dbReference type="OrthoDB" id="5560525at2759"/>
<evidence type="ECO:0000313" key="8">
    <source>
        <dbReference type="WBParaSite" id="maker-PairedContig_756-snap-gene-0.11-mRNA-1"/>
    </source>
</evidence>
<reference evidence="6 7" key="2">
    <citation type="submission" date="2018-11" db="EMBL/GenBank/DDBJ databases">
        <authorList>
            <consortium name="Pathogen Informatics"/>
        </authorList>
    </citation>
    <scope>NUCLEOTIDE SEQUENCE [LARGE SCALE GENOMIC DNA]</scope>
</reference>
<dbReference type="GO" id="GO:0070319">
    <property type="term" value="C:Golgi to plasma membrane transport vesicle"/>
    <property type="evidence" value="ECO:0007669"/>
    <property type="project" value="TreeGrafter"/>
</dbReference>
<dbReference type="PANTHER" id="PTHR14430">
    <property type="entry name" value="RABIN3-RELATED"/>
    <property type="match status" value="1"/>
</dbReference>
<dbReference type="InterPro" id="IPR040351">
    <property type="entry name" value="RAB3IL/RAB3IP/Sec2"/>
</dbReference>
<feature type="region of interest" description="Disordered" evidence="4">
    <location>
        <begin position="18"/>
        <end position="39"/>
    </location>
</feature>
<protein>
    <submittedName>
        <fullName evidence="8">Sec2p domain-containing protein</fullName>
    </submittedName>
</protein>
<evidence type="ECO:0000256" key="1">
    <source>
        <dbReference type="ARBA" id="ARBA00023054"/>
    </source>
</evidence>
<keyword evidence="1 3" id="KW-0175">Coiled coil</keyword>
<proteinExistence type="inferred from homology"/>
<keyword evidence="7" id="KW-1185">Reference proteome</keyword>
<evidence type="ECO:0000256" key="4">
    <source>
        <dbReference type="SAM" id="MobiDB-lite"/>
    </source>
</evidence>
<dbReference type="CDD" id="cd21044">
    <property type="entry name" value="Rab11BD_RAB3IP_like"/>
    <property type="match status" value="1"/>
</dbReference>
<evidence type="ECO:0000259" key="5">
    <source>
        <dbReference type="Pfam" id="PF06428"/>
    </source>
</evidence>
<reference evidence="8" key="1">
    <citation type="submission" date="2016-11" db="UniProtKB">
        <authorList>
            <consortium name="WormBaseParasite"/>
        </authorList>
    </citation>
    <scope>IDENTIFICATION</scope>
    <source>
        <strain evidence="8">pt0022</strain>
    </source>
</reference>
<dbReference type="Gene3D" id="1.20.5.4880">
    <property type="match status" value="1"/>
</dbReference>
<feature type="coiled-coil region" evidence="3">
    <location>
        <begin position="49"/>
        <end position="126"/>
    </location>
</feature>
<dbReference type="InterPro" id="IPR009449">
    <property type="entry name" value="Sec2_N"/>
</dbReference>
<dbReference type="FunCoup" id="A0A183XD96">
    <property type="interactions" value="243"/>
</dbReference>
<name>A0A183XD96_WUCBA</name>
<evidence type="ECO:0000313" key="6">
    <source>
        <dbReference type="EMBL" id="VDM19563.1"/>
    </source>
</evidence>
<evidence type="ECO:0000313" key="7">
    <source>
        <dbReference type="Proteomes" id="UP000270924"/>
    </source>
</evidence>
<dbReference type="GO" id="GO:0005085">
    <property type="term" value="F:guanyl-nucleotide exchange factor activity"/>
    <property type="evidence" value="ECO:0007669"/>
    <property type="project" value="InterPro"/>
</dbReference>
<dbReference type="WBParaSite" id="maker-PairedContig_756-snap-gene-0.11-mRNA-1">
    <property type="protein sequence ID" value="maker-PairedContig_756-snap-gene-0.11-mRNA-1"/>
    <property type="gene ID" value="maker-PairedContig_756-snap-gene-0.11"/>
</dbReference>
<feature type="compositionally biased region" description="Low complexity" evidence="4">
    <location>
        <begin position="19"/>
        <end position="33"/>
    </location>
</feature>
<gene>
    <name evidence="6" type="ORF">WBA_LOCUS10650</name>
</gene>
<comment type="similarity">
    <text evidence="2">Belongs to the SEC2 family.</text>
</comment>
<dbReference type="AlphaFoldDB" id="A0A183XD96"/>